<protein>
    <submittedName>
        <fullName evidence="1">Uncharacterized protein</fullName>
    </submittedName>
</protein>
<sequence length="329" mass="39033">MRVSLDAPEFFVSHEISPNALEAMVFRPVDHMGNFNQNMFNDDFHNMFFGGSRRDANTFRISSNNQELQDKLVGAFVIRHNYSGGHSIVEELVEEVVQSLICHGKAVYILQEHEDEGQFFRAIPASSIFRFLGLVFQYIPRRVRRHWDRDDELVQREIRFLKRQNLLFFDWKRSIQRKVRYQNRILKTLDRYAHDGGVKHMPRPTHENPNPKNHFDFRVWKEVQDEALFTATRLTGWSRTVSSHTNRSDFFICHRLIRFRKLQVELASHVLDTLSDQLTNIGKQEDVSFQLCIEFSDEYQSIAKLEELERRLEREEVGFGEILNYCFQS</sequence>
<name>A0ABZ0HH69_TRISK</name>
<evidence type="ECO:0000313" key="1">
    <source>
        <dbReference type="EMBL" id="WOI32897.1"/>
    </source>
</evidence>
<evidence type="ECO:0000313" key="2">
    <source>
        <dbReference type="Proteomes" id="UP001302666"/>
    </source>
</evidence>
<keyword evidence="2" id="KW-1185">Reference proteome</keyword>
<proteinExistence type="predicted"/>
<dbReference type="Proteomes" id="UP001302666">
    <property type="component" value="Chromosome"/>
</dbReference>
<dbReference type="EMBL" id="CP136704">
    <property type="protein sequence ID" value="WOI32897.1"/>
    <property type="molecule type" value="Genomic_DNA"/>
</dbReference>
<reference evidence="1 2" key="1">
    <citation type="submission" date="2023-10" db="EMBL/GenBank/DDBJ databases">
        <title>Eight complete genome sequences of bacteria isolated from laboratory stock of Giant Kelp gametophytes.</title>
        <authorList>
            <person name="Tolentino B."/>
            <person name="Nuzhdin S."/>
        </authorList>
    </citation>
    <scope>NUCLEOTIDE SEQUENCE [LARGE SCALE GENOMIC DNA]</scope>
    <source>
        <strain evidence="1 2">LC.270.F.C4</strain>
    </source>
</reference>
<accession>A0ABZ0HH69</accession>
<dbReference type="RefSeq" id="WP_317385170.1">
    <property type="nucleotide sequence ID" value="NZ_CP136704.1"/>
</dbReference>
<gene>
    <name evidence="1" type="ORF">R1T40_18465</name>
</gene>
<organism evidence="1 2">
    <name type="scientific">Tritonibacter scottomollicae</name>
    <name type="common">Epibacterium scottomollicae</name>
    <dbReference type="NCBI Taxonomy" id="483013"/>
    <lineage>
        <taxon>Bacteria</taxon>
        <taxon>Pseudomonadati</taxon>
        <taxon>Pseudomonadota</taxon>
        <taxon>Alphaproteobacteria</taxon>
        <taxon>Rhodobacterales</taxon>
        <taxon>Paracoccaceae</taxon>
        <taxon>Tritonibacter</taxon>
    </lineage>
</organism>